<reference evidence="1" key="1">
    <citation type="submission" date="2023-05" db="EMBL/GenBank/DDBJ databases">
        <title>Nepenthes gracilis genome sequencing.</title>
        <authorList>
            <person name="Fukushima K."/>
        </authorList>
    </citation>
    <scope>NUCLEOTIDE SEQUENCE</scope>
    <source>
        <strain evidence="1">SING2019-196</strain>
    </source>
</reference>
<dbReference type="EMBL" id="BSYO01000009">
    <property type="protein sequence ID" value="GMH09246.1"/>
    <property type="molecule type" value="Genomic_DNA"/>
</dbReference>
<accession>A0AAD3SEF5</accession>
<comment type="caution">
    <text evidence="1">The sequence shown here is derived from an EMBL/GenBank/DDBJ whole genome shotgun (WGS) entry which is preliminary data.</text>
</comment>
<protein>
    <recommendedName>
        <fullName evidence="3">Tobamovirus multiplication protein 2B</fullName>
    </recommendedName>
</protein>
<evidence type="ECO:0000313" key="1">
    <source>
        <dbReference type="EMBL" id="GMH09246.1"/>
    </source>
</evidence>
<dbReference type="AlphaFoldDB" id="A0AAD3SEF5"/>
<proteinExistence type="predicted"/>
<name>A0AAD3SEF5_NEPGR</name>
<keyword evidence="2" id="KW-1185">Reference proteome</keyword>
<dbReference type="Proteomes" id="UP001279734">
    <property type="component" value="Unassembled WGS sequence"/>
</dbReference>
<gene>
    <name evidence="1" type="ORF">Nepgr_011087</name>
</gene>
<evidence type="ECO:0000313" key="2">
    <source>
        <dbReference type="Proteomes" id="UP001279734"/>
    </source>
</evidence>
<sequence>MATSSGSREGMAKETVADQISQAVQSTSNLLHLMQQSSPSQARLVKLPKNLLGKTDTIKNTGKVLEQLPLVVSSLDAHIENGLHSVPHLKTVIQVLANMESCQLTSLSQARHSEELEPKLVNQSSDAH</sequence>
<organism evidence="1 2">
    <name type="scientific">Nepenthes gracilis</name>
    <name type="common">Slender pitcher plant</name>
    <dbReference type="NCBI Taxonomy" id="150966"/>
    <lineage>
        <taxon>Eukaryota</taxon>
        <taxon>Viridiplantae</taxon>
        <taxon>Streptophyta</taxon>
        <taxon>Embryophyta</taxon>
        <taxon>Tracheophyta</taxon>
        <taxon>Spermatophyta</taxon>
        <taxon>Magnoliopsida</taxon>
        <taxon>eudicotyledons</taxon>
        <taxon>Gunneridae</taxon>
        <taxon>Pentapetalae</taxon>
        <taxon>Caryophyllales</taxon>
        <taxon>Nepenthaceae</taxon>
        <taxon>Nepenthes</taxon>
    </lineage>
</organism>
<evidence type="ECO:0008006" key="3">
    <source>
        <dbReference type="Google" id="ProtNLM"/>
    </source>
</evidence>